<gene>
    <name evidence="2" type="ORF">Tco_0977984</name>
</gene>
<reference evidence="2" key="2">
    <citation type="submission" date="2022-01" db="EMBL/GenBank/DDBJ databases">
        <authorList>
            <person name="Yamashiro T."/>
            <person name="Shiraishi A."/>
            <person name="Satake H."/>
            <person name="Nakayama K."/>
        </authorList>
    </citation>
    <scope>NUCLEOTIDE SEQUENCE</scope>
</reference>
<dbReference type="EMBL" id="BQNB010016440">
    <property type="protein sequence ID" value="GJT51827.1"/>
    <property type="molecule type" value="Genomic_DNA"/>
</dbReference>
<dbReference type="Proteomes" id="UP001151760">
    <property type="component" value="Unassembled WGS sequence"/>
</dbReference>
<comment type="caution">
    <text evidence="2">The sequence shown here is derived from an EMBL/GenBank/DDBJ whole genome shotgun (WGS) entry which is preliminary data.</text>
</comment>
<evidence type="ECO:0000313" key="2">
    <source>
        <dbReference type="EMBL" id="GJT51827.1"/>
    </source>
</evidence>
<feature type="compositionally biased region" description="Basic and acidic residues" evidence="1">
    <location>
        <begin position="306"/>
        <end position="337"/>
    </location>
</feature>
<organism evidence="2 3">
    <name type="scientific">Tanacetum coccineum</name>
    <dbReference type="NCBI Taxonomy" id="301880"/>
    <lineage>
        <taxon>Eukaryota</taxon>
        <taxon>Viridiplantae</taxon>
        <taxon>Streptophyta</taxon>
        <taxon>Embryophyta</taxon>
        <taxon>Tracheophyta</taxon>
        <taxon>Spermatophyta</taxon>
        <taxon>Magnoliopsida</taxon>
        <taxon>eudicotyledons</taxon>
        <taxon>Gunneridae</taxon>
        <taxon>Pentapetalae</taxon>
        <taxon>asterids</taxon>
        <taxon>campanulids</taxon>
        <taxon>Asterales</taxon>
        <taxon>Asteraceae</taxon>
        <taxon>Asteroideae</taxon>
        <taxon>Anthemideae</taxon>
        <taxon>Anthemidinae</taxon>
        <taxon>Tanacetum</taxon>
    </lineage>
</organism>
<feature type="compositionally biased region" description="Basic residues" evidence="1">
    <location>
        <begin position="338"/>
        <end position="349"/>
    </location>
</feature>
<feature type="compositionally biased region" description="Acidic residues" evidence="1">
    <location>
        <begin position="366"/>
        <end position="377"/>
    </location>
</feature>
<protein>
    <submittedName>
        <fullName evidence="2">Uncharacterized protein</fullName>
    </submittedName>
</protein>
<accession>A0ABQ5ELV1</accession>
<keyword evidence="3" id="KW-1185">Reference proteome</keyword>
<sequence length="429" mass="49755">MISMMLRLAFPPWRVDDTQGRSNNEEMFDINDLYSDEVNVDMPVGEKQEQSAKEREVDTNVKYSDALITIEEITLAQTLIQIKLAKPKVVNTGATTTTTTRPKAIGVVLQEPKEERITRKKEEETNIALIESSDNTQAMMEADFKKKHFAMLRAEEKRRKPPNKAQKRNLMSTYLKNMGGYRHNQLKSKSYEEIQKLFNNEMRRAELIEEERIAKKKEEEANITLIGSCDNTQAMMEADFKLAQKLQTKEQAEITIEERSRLFVELMNKRKKHFAMLRAEKKKRKPPTKAQKRNLMSTYLKSMVKSKKETKESSKGIEDELKSDKSKKEESGEEKAKGSRKKILGKKRAGKEQQQESSKRQRMEDDKEIDEHEEVEVDDEAELKKHFVIVKDNDIAINAIPLTTKPPVIVEYELLKEGIMAHYQLIRAD</sequence>
<evidence type="ECO:0000313" key="3">
    <source>
        <dbReference type="Proteomes" id="UP001151760"/>
    </source>
</evidence>
<feature type="compositionally biased region" description="Basic and acidic residues" evidence="1">
    <location>
        <begin position="350"/>
        <end position="365"/>
    </location>
</feature>
<proteinExistence type="predicted"/>
<feature type="region of interest" description="Disordered" evidence="1">
    <location>
        <begin position="276"/>
        <end position="377"/>
    </location>
</feature>
<feature type="compositionally biased region" description="Basic residues" evidence="1">
    <location>
        <begin position="276"/>
        <end position="292"/>
    </location>
</feature>
<name>A0ABQ5ELV1_9ASTR</name>
<reference evidence="2" key="1">
    <citation type="journal article" date="2022" name="Int. J. Mol. Sci.">
        <title>Draft Genome of Tanacetum Coccineum: Genomic Comparison of Closely Related Tanacetum-Family Plants.</title>
        <authorList>
            <person name="Yamashiro T."/>
            <person name="Shiraishi A."/>
            <person name="Nakayama K."/>
            <person name="Satake H."/>
        </authorList>
    </citation>
    <scope>NUCLEOTIDE SEQUENCE</scope>
</reference>
<evidence type="ECO:0000256" key="1">
    <source>
        <dbReference type="SAM" id="MobiDB-lite"/>
    </source>
</evidence>